<evidence type="ECO:0000256" key="1">
    <source>
        <dbReference type="ARBA" id="ARBA00004570"/>
    </source>
</evidence>
<keyword evidence="5 12" id="KW-0175">Coiled coil</keyword>
<feature type="repeat" description="WD" evidence="11">
    <location>
        <begin position="537"/>
        <end position="576"/>
    </location>
</feature>
<evidence type="ECO:0000313" key="14">
    <source>
        <dbReference type="EMBL" id="SPO39898.1"/>
    </source>
</evidence>
<feature type="repeat" description="WD" evidence="11">
    <location>
        <begin position="665"/>
        <end position="687"/>
    </location>
</feature>
<dbReference type="FunFam" id="2.130.10.10:FF:000840">
    <property type="entry name" value="Related to CAF4-CCR4 associated factor"/>
    <property type="match status" value="1"/>
</dbReference>
<evidence type="ECO:0000256" key="7">
    <source>
        <dbReference type="ARBA" id="ARBA00023136"/>
    </source>
</evidence>
<dbReference type="OrthoDB" id="496at2759"/>
<evidence type="ECO:0000256" key="12">
    <source>
        <dbReference type="SAM" id="Coils"/>
    </source>
</evidence>
<dbReference type="SMART" id="SM00320">
    <property type="entry name" value="WD40"/>
    <property type="match status" value="7"/>
</dbReference>
<dbReference type="InterPro" id="IPR015943">
    <property type="entry name" value="WD40/YVTN_repeat-like_dom_sf"/>
</dbReference>
<evidence type="ECO:0000313" key="15">
    <source>
        <dbReference type="Proteomes" id="UP000323386"/>
    </source>
</evidence>
<sequence length="799" mass="85657">MSGTHTPAEPSSSSTIRSTLSDAISSTKAYLHPFAQTAAPYGFSRNGDHGGQAEPHRLLSDVAPQLMTNRMMSAVVNSNTALGIAPQSQRRARLFLTPQFSLTSPARSLVRFGGSLVQSGIGRGPGSGLTSHELYVLEESDRILSSAAQDLSLDSDAIGSGNRASIEGSKGGRTDASVSLLRGFQATVPSALEGRSRRRKVRAIASGLEGDEAGGGTPKRLGLKAMGDRARGLMVEGDDSPEAVSAFSAREQRHARRSQAAKTLAKGKEGSKLSGIDVAELERQMEEITREKDDIGVKRSLIDSEIAAVDAKIQTLERIKSGLKDKLLGLREEELELNDEQEGVSELLAVQKHRRAMPGGPGAAANVSASGATAHQSSSRRRKGPLFMPSEHDELPSGVAFMTLANHGAPITALDFSEPYGTLVSASADDTVRVWDLASGDEVGRLRGHSAMVKCLQVEDEICITGSADSSLKIWDLTKVEDFETRLVMSASGELPPRNKHAVNGDDQTASIIQDSAAADDGEAEAKDEHDPCLRSLEGHSKAVTALYFDDNCLVTGASDKTLRQWDLNTGQCVLTMDILWAISNPTSSQALSQSEFGFPSSPSRKATSSSILGPSRPELSSSNSFSVLNNFSGAFSYPTPPYQDGSWEMYQDFVGGVQFWGYALASGSGDGGVRMWDMRTGQAHRTLLGHTAPVTCLQFDETHVISGSLDKSIRIWDLRMGSISDTIRYDYPVTALQFDTRKIVAAAGENGVKVFNRTTLQHGSLTLNGHTSPAERMRYMDKYAVSGGRDCLIKTWAL</sequence>
<keyword evidence="4" id="KW-1000">Mitochondrion outer membrane</keyword>
<evidence type="ECO:0000256" key="9">
    <source>
        <dbReference type="ARBA" id="ARBA00039789"/>
    </source>
</evidence>
<keyword evidence="15" id="KW-1185">Reference proteome</keyword>
<evidence type="ECO:0000256" key="8">
    <source>
        <dbReference type="ARBA" id="ARBA00038415"/>
    </source>
</evidence>
<evidence type="ECO:0000256" key="11">
    <source>
        <dbReference type="PROSITE-ProRule" id="PRU00221"/>
    </source>
</evidence>
<feature type="repeat" description="WD" evidence="11">
    <location>
        <begin position="404"/>
        <end position="445"/>
    </location>
</feature>
<dbReference type="PRINTS" id="PR00320">
    <property type="entry name" value="GPROTEINBRPT"/>
</dbReference>
<evidence type="ECO:0000256" key="3">
    <source>
        <dbReference type="ARBA" id="ARBA00022737"/>
    </source>
</evidence>
<dbReference type="AlphaFoldDB" id="A0A5C3F5X5"/>
<feature type="compositionally biased region" description="Low complexity" evidence="13">
    <location>
        <begin position="601"/>
        <end position="611"/>
    </location>
</feature>
<evidence type="ECO:0000256" key="2">
    <source>
        <dbReference type="ARBA" id="ARBA00022574"/>
    </source>
</evidence>
<dbReference type="CDD" id="cd00200">
    <property type="entry name" value="WD40"/>
    <property type="match status" value="1"/>
</dbReference>
<dbReference type="PROSITE" id="PS50294">
    <property type="entry name" value="WD_REPEATS_REGION"/>
    <property type="match status" value="5"/>
</dbReference>
<dbReference type="PROSITE" id="PS00678">
    <property type="entry name" value="WD_REPEATS_1"/>
    <property type="match status" value="4"/>
</dbReference>
<comment type="subcellular location">
    <subcellularLocation>
        <location evidence="1">Mitochondrion outer membrane</location>
        <topology evidence="1">Peripheral membrane protein</topology>
        <orientation evidence="1">Cytoplasmic side</orientation>
    </subcellularLocation>
</comment>
<dbReference type="InterPro" id="IPR036322">
    <property type="entry name" value="WD40_repeat_dom_sf"/>
</dbReference>
<dbReference type="FunFam" id="2.130.10.10:FF:000838">
    <property type="entry name" value="Mitochondrial division protein 1"/>
    <property type="match status" value="1"/>
</dbReference>
<dbReference type="EMBL" id="OOIP01000016">
    <property type="protein sequence ID" value="SPO39898.1"/>
    <property type="molecule type" value="Genomic_DNA"/>
</dbReference>
<feature type="coiled-coil region" evidence="12">
    <location>
        <begin position="278"/>
        <end position="333"/>
    </location>
</feature>
<keyword evidence="2 11" id="KW-0853">WD repeat</keyword>
<dbReference type="InterPro" id="IPR019775">
    <property type="entry name" value="WD40_repeat_CS"/>
</dbReference>
<evidence type="ECO:0000256" key="10">
    <source>
        <dbReference type="ARBA" id="ARBA00043913"/>
    </source>
</evidence>
<dbReference type="PANTHER" id="PTHR19879">
    <property type="entry name" value="TRANSCRIPTION INITIATION FACTOR TFIID"/>
    <property type="match status" value="1"/>
</dbReference>
<name>A0A5C3F5X5_9BASI</name>
<evidence type="ECO:0000256" key="13">
    <source>
        <dbReference type="SAM" id="MobiDB-lite"/>
    </source>
</evidence>
<comment type="function">
    <text evidence="10">Involved in mitochondrial fission. Acts as an adapter protein required to form mitochondrial fission complexes. Formation of these complexes is required to promote constriction and fission of the mitochondrial compartment at a late step in mitochondrial division.</text>
</comment>
<proteinExistence type="inferred from homology"/>
<dbReference type="SUPFAM" id="SSF50978">
    <property type="entry name" value="WD40 repeat-like"/>
    <property type="match status" value="1"/>
</dbReference>
<dbReference type="PROSITE" id="PS50082">
    <property type="entry name" value="WD_REPEATS_2"/>
    <property type="match status" value="6"/>
</dbReference>
<dbReference type="InterPro" id="IPR020472">
    <property type="entry name" value="WD40_PAC1"/>
</dbReference>
<organism evidence="14 15">
    <name type="scientific">Pseudozyma flocculosa</name>
    <dbReference type="NCBI Taxonomy" id="84751"/>
    <lineage>
        <taxon>Eukaryota</taxon>
        <taxon>Fungi</taxon>
        <taxon>Dikarya</taxon>
        <taxon>Basidiomycota</taxon>
        <taxon>Ustilaginomycotina</taxon>
        <taxon>Ustilaginomycetes</taxon>
        <taxon>Ustilaginales</taxon>
        <taxon>Ustilaginaceae</taxon>
        <taxon>Pseudozyma</taxon>
    </lineage>
</organism>
<feature type="region of interest" description="Disordered" evidence="13">
    <location>
        <begin position="592"/>
        <end position="622"/>
    </location>
</feature>
<comment type="similarity">
    <text evidence="8">Belongs to the WD repeat MDV1/CAF4 family.</text>
</comment>
<evidence type="ECO:0000256" key="5">
    <source>
        <dbReference type="ARBA" id="ARBA00023054"/>
    </source>
</evidence>
<evidence type="ECO:0000256" key="6">
    <source>
        <dbReference type="ARBA" id="ARBA00023128"/>
    </source>
</evidence>
<dbReference type="PANTHER" id="PTHR19879:SF9">
    <property type="entry name" value="TRANSCRIPTION INITIATION FACTOR TFIID SUBUNIT 5"/>
    <property type="match status" value="1"/>
</dbReference>
<keyword evidence="7" id="KW-0472">Membrane</keyword>
<feature type="region of interest" description="Disordered" evidence="13">
    <location>
        <begin position="356"/>
        <end position="389"/>
    </location>
</feature>
<gene>
    <name evidence="14" type="ORF">PSFLO_05379</name>
</gene>
<dbReference type="InterPro" id="IPR001680">
    <property type="entry name" value="WD40_rpt"/>
</dbReference>
<dbReference type="Pfam" id="PF00400">
    <property type="entry name" value="WD40"/>
    <property type="match status" value="4"/>
</dbReference>
<feature type="compositionally biased region" description="Low complexity" evidence="13">
    <location>
        <begin position="363"/>
        <end position="374"/>
    </location>
</feature>
<accession>A0A5C3F5X5</accession>
<keyword evidence="6" id="KW-0496">Mitochondrion</keyword>
<feature type="repeat" description="WD" evidence="11">
    <location>
        <begin position="768"/>
        <end position="799"/>
    </location>
</feature>
<dbReference type="Proteomes" id="UP000323386">
    <property type="component" value="Unassembled WGS sequence"/>
</dbReference>
<dbReference type="Gene3D" id="2.130.10.10">
    <property type="entry name" value="YVTN repeat-like/Quinoprotein amine dehydrogenase"/>
    <property type="match status" value="3"/>
</dbReference>
<evidence type="ECO:0000256" key="4">
    <source>
        <dbReference type="ARBA" id="ARBA00022787"/>
    </source>
</evidence>
<reference evidence="14 15" key="1">
    <citation type="submission" date="2018-03" db="EMBL/GenBank/DDBJ databases">
        <authorList>
            <person name="Guldener U."/>
        </authorList>
    </citation>
    <scope>NUCLEOTIDE SEQUENCE [LARGE SCALE GENOMIC DNA]</scope>
    <source>
        <strain evidence="14 15">DAOM196992</strain>
    </source>
</reference>
<feature type="repeat" description="WD" evidence="11">
    <location>
        <begin position="688"/>
        <end position="727"/>
    </location>
</feature>
<dbReference type="Gene3D" id="6.10.280.220">
    <property type="match status" value="1"/>
</dbReference>
<keyword evidence="3" id="KW-0677">Repeat</keyword>
<dbReference type="GO" id="GO:0005741">
    <property type="term" value="C:mitochondrial outer membrane"/>
    <property type="evidence" value="ECO:0007669"/>
    <property type="project" value="UniProtKB-SubCell"/>
</dbReference>
<protein>
    <recommendedName>
        <fullName evidence="9">Mitochondrial division protein 1</fullName>
    </recommendedName>
</protein>
<feature type="repeat" description="WD" evidence="11">
    <location>
        <begin position="446"/>
        <end position="485"/>
    </location>
</feature>